<gene>
    <name evidence="1" type="ORF">PROFUN_05201</name>
</gene>
<dbReference type="Proteomes" id="UP000241769">
    <property type="component" value="Unassembled WGS sequence"/>
</dbReference>
<keyword evidence="2" id="KW-1185">Reference proteome</keyword>
<reference evidence="1 2" key="1">
    <citation type="journal article" date="2018" name="Genome Biol. Evol.">
        <title>Multiple Roots of Fruiting Body Formation in Amoebozoa.</title>
        <authorList>
            <person name="Hillmann F."/>
            <person name="Forbes G."/>
            <person name="Novohradska S."/>
            <person name="Ferling I."/>
            <person name="Riege K."/>
            <person name="Groth M."/>
            <person name="Westermann M."/>
            <person name="Marz M."/>
            <person name="Spaller T."/>
            <person name="Winckler T."/>
            <person name="Schaap P."/>
            <person name="Glockner G."/>
        </authorList>
    </citation>
    <scope>NUCLEOTIDE SEQUENCE [LARGE SCALE GENOMIC DNA]</scope>
    <source>
        <strain evidence="1 2">Jena</strain>
    </source>
</reference>
<protein>
    <submittedName>
        <fullName evidence="1">Uncharacterized protein</fullName>
    </submittedName>
</protein>
<accession>A0A2P6NRH5</accession>
<organism evidence="1 2">
    <name type="scientific">Planoprotostelium fungivorum</name>
    <dbReference type="NCBI Taxonomy" id="1890364"/>
    <lineage>
        <taxon>Eukaryota</taxon>
        <taxon>Amoebozoa</taxon>
        <taxon>Evosea</taxon>
        <taxon>Variosea</taxon>
        <taxon>Cavosteliida</taxon>
        <taxon>Cavosteliaceae</taxon>
        <taxon>Planoprotostelium</taxon>
    </lineage>
</organism>
<sequence>MKYKSNRHSKFSQLLSHHMNLPPKSVSATAARLHANKDSKSIEHHAPLLLSSSSYALVPRSDWVARWTQRHSEAGSAKFAPKDPNYAL</sequence>
<evidence type="ECO:0000313" key="2">
    <source>
        <dbReference type="Proteomes" id="UP000241769"/>
    </source>
</evidence>
<dbReference type="AlphaFoldDB" id="A0A2P6NRH5"/>
<comment type="caution">
    <text evidence="1">The sequence shown here is derived from an EMBL/GenBank/DDBJ whole genome shotgun (WGS) entry which is preliminary data.</text>
</comment>
<dbReference type="InParanoid" id="A0A2P6NRH5"/>
<proteinExistence type="predicted"/>
<evidence type="ECO:0000313" key="1">
    <source>
        <dbReference type="EMBL" id="PRP86563.1"/>
    </source>
</evidence>
<dbReference type="EMBL" id="MDYQ01000029">
    <property type="protein sequence ID" value="PRP86563.1"/>
    <property type="molecule type" value="Genomic_DNA"/>
</dbReference>
<name>A0A2P6NRH5_9EUKA</name>